<feature type="region of interest" description="Disordered" evidence="1">
    <location>
        <begin position="404"/>
        <end position="436"/>
    </location>
</feature>
<comment type="caution">
    <text evidence="2">The sequence shown here is derived from an EMBL/GenBank/DDBJ whole genome shotgun (WGS) entry which is preliminary data.</text>
</comment>
<accession>A0AB34JH37</accession>
<dbReference type="Proteomes" id="UP001515480">
    <property type="component" value="Unassembled WGS sequence"/>
</dbReference>
<evidence type="ECO:0000313" key="3">
    <source>
        <dbReference type="Proteomes" id="UP001515480"/>
    </source>
</evidence>
<reference evidence="2 3" key="1">
    <citation type="journal article" date="2024" name="Science">
        <title>Giant polyketide synthase enzymes in the biosynthesis of giant marine polyether toxins.</title>
        <authorList>
            <person name="Fallon T.R."/>
            <person name="Shende V.V."/>
            <person name="Wierzbicki I.H."/>
            <person name="Pendleton A.L."/>
            <person name="Watervoot N.F."/>
            <person name="Auber R.P."/>
            <person name="Gonzalez D.J."/>
            <person name="Wisecaver J.H."/>
            <person name="Moore B.S."/>
        </authorList>
    </citation>
    <scope>NUCLEOTIDE SEQUENCE [LARGE SCALE GENOMIC DNA]</scope>
    <source>
        <strain evidence="2 3">12B1</strain>
    </source>
</reference>
<feature type="compositionally biased region" description="Polar residues" evidence="1">
    <location>
        <begin position="270"/>
        <end position="279"/>
    </location>
</feature>
<feature type="compositionally biased region" description="Low complexity" evidence="1">
    <location>
        <begin position="113"/>
        <end position="134"/>
    </location>
</feature>
<dbReference type="EMBL" id="JBGBPQ010000008">
    <property type="protein sequence ID" value="KAL1520940.1"/>
    <property type="molecule type" value="Genomic_DNA"/>
</dbReference>
<evidence type="ECO:0000313" key="2">
    <source>
        <dbReference type="EMBL" id="KAL1520940.1"/>
    </source>
</evidence>
<dbReference type="AlphaFoldDB" id="A0AB34JH37"/>
<proteinExistence type="predicted"/>
<gene>
    <name evidence="2" type="ORF">AB1Y20_022500</name>
</gene>
<feature type="region of interest" description="Disordered" evidence="1">
    <location>
        <begin position="112"/>
        <end position="134"/>
    </location>
</feature>
<organism evidence="2 3">
    <name type="scientific">Prymnesium parvum</name>
    <name type="common">Toxic golden alga</name>
    <dbReference type="NCBI Taxonomy" id="97485"/>
    <lineage>
        <taxon>Eukaryota</taxon>
        <taxon>Haptista</taxon>
        <taxon>Haptophyta</taxon>
        <taxon>Prymnesiophyceae</taxon>
        <taxon>Prymnesiales</taxon>
        <taxon>Prymnesiaceae</taxon>
        <taxon>Prymnesium</taxon>
    </lineage>
</organism>
<feature type="compositionally biased region" description="Acidic residues" evidence="1">
    <location>
        <begin position="248"/>
        <end position="262"/>
    </location>
</feature>
<evidence type="ECO:0000256" key="1">
    <source>
        <dbReference type="SAM" id="MobiDB-lite"/>
    </source>
</evidence>
<sequence>MVQVDGTLGVWVSASGADDLDKEATLIEEVFQPLPFQVGRDDSPRLIILGFLQGKFTHGYTGRDYWITDVEANGCGVRAVMIAPSPISGAVSRGRAVRRTVDEFISAFLSEEPATGRPPATPARHTAAAGGGTPTAQLTLAGSSLDVSRRPLGKALRLWPRWAQTAPSLANPATAAIDDLAELLGPLMGREVRGRTAVISALAKVDGQLSFEARRKASLRTVAARPARATQADDPPGEDLLGRLGSGDEGDATDSGDSEGDDPPERQTRHQNATPTRTTLPPADDDSDDGAQERPTLPPRRGRQVTFPAEELRQLTPSGVPPLAAARLFFKVRELAEAASFVLPDDLDEPSERSAYEESAGRAFQRLRELIGRGRTKGLATSTRCVRYGNASWMLSALEEHETTVARPVEKPATLNYSQGHRKYPSTGKEAAEKKP</sequence>
<feature type="region of interest" description="Disordered" evidence="1">
    <location>
        <begin position="220"/>
        <end position="307"/>
    </location>
</feature>
<name>A0AB34JH37_PRYPA</name>
<protein>
    <submittedName>
        <fullName evidence="2">Uncharacterized protein</fullName>
    </submittedName>
</protein>
<keyword evidence="3" id="KW-1185">Reference proteome</keyword>